<name>A0ABD0RRV8_CIRMR</name>
<dbReference type="AlphaFoldDB" id="A0ABD0RRV8"/>
<feature type="non-terminal residue" evidence="1">
    <location>
        <position position="192"/>
    </location>
</feature>
<dbReference type="InterPro" id="IPR027417">
    <property type="entry name" value="P-loop_NTPase"/>
</dbReference>
<evidence type="ECO:0000313" key="1">
    <source>
        <dbReference type="EMBL" id="KAL0201257.1"/>
    </source>
</evidence>
<proteinExistence type="predicted"/>
<protein>
    <submittedName>
        <fullName evidence="1">Uncharacterized protein</fullName>
    </submittedName>
</protein>
<dbReference type="EMBL" id="JAMKFB020000002">
    <property type="protein sequence ID" value="KAL0201257.1"/>
    <property type="molecule type" value="Genomic_DNA"/>
</dbReference>
<dbReference type="Proteomes" id="UP001529510">
    <property type="component" value="Unassembled WGS sequence"/>
</dbReference>
<reference evidence="1 2" key="1">
    <citation type="submission" date="2024-05" db="EMBL/GenBank/DDBJ databases">
        <title>Genome sequencing and assembly of Indian major carp, Cirrhinus mrigala (Hamilton, 1822).</title>
        <authorList>
            <person name="Mohindra V."/>
            <person name="Chowdhury L.M."/>
            <person name="Lal K."/>
            <person name="Jena J.K."/>
        </authorList>
    </citation>
    <scope>NUCLEOTIDE SEQUENCE [LARGE SCALE GENOMIC DNA]</scope>
    <source>
        <strain evidence="1">CM1030</strain>
        <tissue evidence="1">Blood</tissue>
    </source>
</reference>
<evidence type="ECO:0000313" key="2">
    <source>
        <dbReference type="Proteomes" id="UP001529510"/>
    </source>
</evidence>
<sequence length="192" mass="21211">DGTFFADAGKLIATLKVPCSLTLDCPEGLILKRGVQMALVNCIPAKASVSVEHRNNVYEAFVLKQAVSEYLISLHLSAQCVSELQLRKETWCEMEVQFQLDRLSFCHIHQAIDQLPDLHNVLPDFSNCSVPVNITKQSELNNKQQIALNFILGKCEVNIMAPPLLIYGPFGTGKTLCLASAAKKLALRSQNK</sequence>
<organism evidence="1 2">
    <name type="scientific">Cirrhinus mrigala</name>
    <name type="common">Mrigala</name>
    <dbReference type="NCBI Taxonomy" id="683832"/>
    <lineage>
        <taxon>Eukaryota</taxon>
        <taxon>Metazoa</taxon>
        <taxon>Chordata</taxon>
        <taxon>Craniata</taxon>
        <taxon>Vertebrata</taxon>
        <taxon>Euteleostomi</taxon>
        <taxon>Actinopterygii</taxon>
        <taxon>Neopterygii</taxon>
        <taxon>Teleostei</taxon>
        <taxon>Ostariophysi</taxon>
        <taxon>Cypriniformes</taxon>
        <taxon>Cyprinidae</taxon>
        <taxon>Labeoninae</taxon>
        <taxon>Labeonini</taxon>
        <taxon>Cirrhinus</taxon>
    </lineage>
</organism>
<keyword evidence="2" id="KW-1185">Reference proteome</keyword>
<feature type="non-terminal residue" evidence="1">
    <location>
        <position position="1"/>
    </location>
</feature>
<dbReference type="SUPFAM" id="SSF52540">
    <property type="entry name" value="P-loop containing nucleoside triphosphate hydrolases"/>
    <property type="match status" value="1"/>
</dbReference>
<gene>
    <name evidence="1" type="ORF">M9458_004444</name>
</gene>
<dbReference type="Gene3D" id="3.40.50.300">
    <property type="entry name" value="P-loop containing nucleotide triphosphate hydrolases"/>
    <property type="match status" value="1"/>
</dbReference>
<comment type="caution">
    <text evidence="1">The sequence shown here is derived from an EMBL/GenBank/DDBJ whole genome shotgun (WGS) entry which is preliminary data.</text>
</comment>
<accession>A0ABD0RRV8</accession>